<keyword evidence="2" id="KW-1133">Transmembrane helix</keyword>
<keyword evidence="2" id="KW-0472">Membrane</keyword>
<feature type="domain" description="Protein-glutamine gamma-glutamyltransferase-like C-terminal" evidence="3">
    <location>
        <begin position="294"/>
        <end position="361"/>
    </location>
</feature>
<evidence type="ECO:0000256" key="2">
    <source>
        <dbReference type="SAM" id="Phobius"/>
    </source>
</evidence>
<evidence type="ECO:0000259" key="3">
    <source>
        <dbReference type="Pfam" id="PF13559"/>
    </source>
</evidence>
<protein>
    <recommendedName>
        <fullName evidence="3">Protein-glutamine gamma-glutamyltransferase-like C-terminal domain-containing protein</fullName>
    </recommendedName>
</protein>
<keyword evidence="5" id="KW-1185">Reference proteome</keyword>
<comment type="caution">
    <text evidence="4">The sequence shown here is derived from an EMBL/GenBank/DDBJ whole genome shotgun (WGS) entry which is preliminary data.</text>
</comment>
<evidence type="ECO:0000256" key="1">
    <source>
        <dbReference type="SAM" id="MobiDB-lite"/>
    </source>
</evidence>
<dbReference type="EMBL" id="BIXZ01000001">
    <property type="protein sequence ID" value="GCF12950.1"/>
    <property type="molecule type" value="Genomic_DNA"/>
</dbReference>
<proteinExistence type="predicted"/>
<dbReference type="Pfam" id="PF13559">
    <property type="entry name" value="DUF4129"/>
    <property type="match status" value="1"/>
</dbReference>
<evidence type="ECO:0000313" key="4">
    <source>
        <dbReference type="EMBL" id="GCF12950.1"/>
    </source>
</evidence>
<sequence>MSTKLVRAALALLCAVAVLFGTALFPGALGVEFGSDGPLDSGAGGPVTPDGTAPDDSDGEPTPVATSDGAATPTPVATNDEAESTVTATPTETEAATDTPGGDADSGSPLLVKLFGLALIGGFGLVAVGVIRAASKEDRDGSTAAGTLLPVVDKLVGTVAGAVSSGAVGRTFGRIPQVTTAALLSGSSALARVGKGVSTVSSGVLTGLATGIGSVGTMSLRGVAGLPSALGSLSVTPFKALGGLGGSGGFLTSVRSGLDSPSLFGSSDSTTERTTTTAATETDDGPDIDSLSIQDAWALLADRVSVSDPETATPGEYARRAIDSGLPAEPVRRLTVLFREVTYGGESPTAERTESARDALRQVLGGGED</sequence>
<dbReference type="RefSeq" id="WP_137682597.1">
    <property type="nucleotide sequence ID" value="NZ_BIXZ01000001.1"/>
</dbReference>
<dbReference type="InterPro" id="IPR025403">
    <property type="entry name" value="TgpA-like_C"/>
</dbReference>
<dbReference type="Proteomes" id="UP000304382">
    <property type="component" value="Unassembled WGS sequence"/>
</dbReference>
<dbReference type="AlphaFoldDB" id="A0A4C2EI42"/>
<organism evidence="4 5">
    <name type="scientific">Haloarcula mannanilytica</name>
    <dbReference type="NCBI Taxonomy" id="2509225"/>
    <lineage>
        <taxon>Archaea</taxon>
        <taxon>Methanobacteriati</taxon>
        <taxon>Methanobacteriota</taxon>
        <taxon>Stenosarchaea group</taxon>
        <taxon>Halobacteria</taxon>
        <taxon>Halobacteriales</taxon>
        <taxon>Haloarculaceae</taxon>
        <taxon>Haloarcula</taxon>
    </lineage>
</organism>
<feature type="compositionally biased region" description="Low complexity" evidence="1">
    <location>
        <begin position="84"/>
        <end position="99"/>
    </location>
</feature>
<name>A0A4C2EI42_9EURY</name>
<reference evidence="4 5" key="1">
    <citation type="submission" date="2019-02" db="EMBL/GenBank/DDBJ databases">
        <title>Haloarcula mannanilyticum sp. nov., a mannan degrading haloarchaeon isolated from commercial salt.</title>
        <authorList>
            <person name="Enomoto S."/>
            <person name="Shimane Y."/>
            <person name="Kamekura M."/>
            <person name="Ito T."/>
            <person name="Moriya O."/>
            <person name="Ihara K."/>
            <person name="Takahashi-Ando N."/>
            <person name="Fukushima Y."/>
            <person name="Yoshida Y."/>
            <person name="Usama R."/>
            <person name="Takai K."/>
            <person name="Minegishi H."/>
        </authorList>
    </citation>
    <scope>NUCLEOTIDE SEQUENCE [LARGE SCALE GENOMIC DNA]</scope>
    <source>
        <strain evidence="4 5">MD130-1</strain>
    </source>
</reference>
<feature type="region of interest" description="Disordered" evidence="1">
    <location>
        <begin position="261"/>
        <end position="287"/>
    </location>
</feature>
<gene>
    <name evidence="4" type="ORF">Harman_08850</name>
</gene>
<accession>A0A4C2EI42</accession>
<dbReference type="OrthoDB" id="206550at2157"/>
<evidence type="ECO:0000313" key="5">
    <source>
        <dbReference type="Proteomes" id="UP000304382"/>
    </source>
</evidence>
<feature type="region of interest" description="Disordered" evidence="1">
    <location>
        <begin position="40"/>
        <end position="104"/>
    </location>
</feature>
<feature type="transmembrane region" description="Helical" evidence="2">
    <location>
        <begin position="110"/>
        <end position="131"/>
    </location>
</feature>
<keyword evidence="2" id="KW-0812">Transmembrane</keyword>